<keyword evidence="2" id="KW-1185">Reference proteome</keyword>
<organism evidence="1 2">
    <name type="scientific">Porites evermanni</name>
    <dbReference type="NCBI Taxonomy" id="104178"/>
    <lineage>
        <taxon>Eukaryota</taxon>
        <taxon>Metazoa</taxon>
        <taxon>Cnidaria</taxon>
        <taxon>Anthozoa</taxon>
        <taxon>Hexacorallia</taxon>
        <taxon>Scleractinia</taxon>
        <taxon>Fungiina</taxon>
        <taxon>Poritidae</taxon>
        <taxon>Porites</taxon>
    </lineage>
</organism>
<name>A0ABN8SNF8_9CNID</name>
<protein>
    <submittedName>
        <fullName evidence="1">Uncharacterized protein</fullName>
    </submittedName>
</protein>
<accession>A0ABN8SNF8</accession>
<comment type="caution">
    <text evidence="1">The sequence shown here is derived from an EMBL/GenBank/DDBJ whole genome shotgun (WGS) entry which is preliminary data.</text>
</comment>
<gene>
    <name evidence="1" type="ORF">PEVE_00021943</name>
</gene>
<dbReference type="SUPFAM" id="SSF57546">
    <property type="entry name" value="Crisp domain-like"/>
    <property type="match status" value="1"/>
</dbReference>
<proteinExistence type="predicted"/>
<dbReference type="EMBL" id="CALNXI010002931">
    <property type="protein sequence ID" value="CAH3191467.1"/>
    <property type="molecule type" value="Genomic_DNA"/>
</dbReference>
<dbReference type="Proteomes" id="UP001159427">
    <property type="component" value="Unassembled WGS sequence"/>
</dbReference>
<evidence type="ECO:0000313" key="1">
    <source>
        <dbReference type="EMBL" id="CAH3191467.1"/>
    </source>
</evidence>
<feature type="non-terminal residue" evidence="1">
    <location>
        <position position="1"/>
    </location>
</feature>
<evidence type="ECO:0000313" key="2">
    <source>
        <dbReference type="Proteomes" id="UP001159427"/>
    </source>
</evidence>
<reference evidence="1 2" key="1">
    <citation type="submission" date="2022-05" db="EMBL/GenBank/DDBJ databases">
        <authorList>
            <consortium name="Genoscope - CEA"/>
            <person name="William W."/>
        </authorList>
    </citation>
    <scope>NUCLEOTIDE SEQUENCE [LARGE SCALE GENOMIC DNA]</scope>
</reference>
<sequence length="88" mass="9741">VCQDLQDEILCSEAKKAGNCEQMPWNGKCRKTCGRCDECYDAENLVTCEDEMEKGNCGDVEVAHICSKTCHVLACNQQESHLADAALR</sequence>